<feature type="compositionally biased region" description="Basic and acidic residues" evidence="4">
    <location>
        <begin position="472"/>
        <end position="483"/>
    </location>
</feature>
<dbReference type="InterPro" id="IPR012677">
    <property type="entry name" value="Nucleotide-bd_a/b_plait_sf"/>
</dbReference>
<feature type="domain" description="RRM" evidence="5">
    <location>
        <begin position="197"/>
        <end position="269"/>
    </location>
</feature>
<proteinExistence type="predicted"/>
<feature type="domain" description="RRM" evidence="5">
    <location>
        <begin position="296"/>
        <end position="382"/>
    </location>
</feature>
<dbReference type="PROSITE" id="PS50102">
    <property type="entry name" value="RRM"/>
    <property type="match status" value="3"/>
</dbReference>
<dbReference type="InterPro" id="IPR012921">
    <property type="entry name" value="SPOC_C"/>
</dbReference>
<dbReference type="Pfam" id="PF00076">
    <property type="entry name" value="RRM_1"/>
    <property type="match status" value="3"/>
</dbReference>
<keyword evidence="2 3" id="KW-0694">RNA-binding</keyword>
<accession>A0AAU9JVA1</accession>
<protein>
    <recommendedName>
        <fullName evidence="5">RRM domain-containing protein</fullName>
    </recommendedName>
</protein>
<name>A0AAU9JVA1_9CILI</name>
<evidence type="ECO:0000256" key="2">
    <source>
        <dbReference type="ARBA" id="ARBA00022884"/>
    </source>
</evidence>
<dbReference type="Pfam" id="PF07744">
    <property type="entry name" value="SPOC"/>
    <property type="match status" value="1"/>
</dbReference>
<gene>
    <name evidence="6" type="ORF">BSTOLATCC_MIC52194</name>
</gene>
<keyword evidence="1" id="KW-0677">Repeat</keyword>
<sequence>MSQRPRQRSRSRSPVQGMKLHVKNLPVQYTEEALQQVFEAYGEIKDIKIIRKGNNGQPLRECVYGFIVMPSPEVAERAMKELNAKGWSINYSKEALQKPPAPILPQIPQSIPKDYYSYTSIPQMIPQTPRVSDIMPGDQSFQHNAQATNIMLLNNANPKPGQPMDRGMLERLLSEHQPSAFNISGVPEHFKGFFLVREVWIGNISPATDKQLLYDAFKAYGDIEGIEMFSSKGFAFIKYRKVVAATRAYERADGTLVDGRPVKVAFADPTRRIDIVGDSLIPENPNFNPIDDEHFKNLFLGYPPGATVPPEHVLREVFSRYGRVKRISIRQATSNSRPYAFVDFERGDQASEARKHLYIEDFDGSRRRELGDSGVEISFKNTNNIVSKNGTKNGVRYQDKSGKEEISDIAKKLMEQPAALQNLLRFQTMFSMGGQPQMFPNMTTQYPNLNMQPYPNTSPAPSSSGSPAAKVSSKEQVPEPDDPHLGSVIWSGFMTRSKNYRVGIDATLVKGKSECFPSTLYHINISHRVAFQEIFKFYQLALVTFEASNETQQEVFKEYVNYFSQKQRAGYIQMKNSVLYICPPIEEIKKIYPKLEDGQLLGVFVDPTKKAEKPKDSSKIQELLDLLKNHDVIKHFNNKPSGPSPSDPRLALKQQK</sequence>
<keyword evidence="7" id="KW-1185">Reference proteome</keyword>
<evidence type="ECO:0000313" key="6">
    <source>
        <dbReference type="EMBL" id="CAG9330780.1"/>
    </source>
</evidence>
<dbReference type="CDD" id="cd00590">
    <property type="entry name" value="RRM_SF"/>
    <property type="match status" value="3"/>
</dbReference>
<dbReference type="AlphaFoldDB" id="A0AAU9JVA1"/>
<feature type="region of interest" description="Disordered" evidence="4">
    <location>
        <begin position="443"/>
        <end position="483"/>
    </location>
</feature>
<dbReference type="EMBL" id="CAJZBQ010000052">
    <property type="protein sequence ID" value="CAG9330780.1"/>
    <property type="molecule type" value="Genomic_DNA"/>
</dbReference>
<evidence type="ECO:0000256" key="3">
    <source>
        <dbReference type="PROSITE-ProRule" id="PRU00176"/>
    </source>
</evidence>
<dbReference type="CDD" id="cd21546">
    <property type="entry name" value="SPOC_FPA-like"/>
    <property type="match status" value="1"/>
</dbReference>
<feature type="region of interest" description="Disordered" evidence="4">
    <location>
        <begin position="635"/>
        <end position="656"/>
    </location>
</feature>
<dbReference type="InterPro" id="IPR000504">
    <property type="entry name" value="RRM_dom"/>
</dbReference>
<feature type="compositionally biased region" description="Low complexity" evidence="4">
    <location>
        <begin position="459"/>
        <end position="471"/>
    </location>
</feature>
<evidence type="ECO:0000256" key="4">
    <source>
        <dbReference type="SAM" id="MobiDB-lite"/>
    </source>
</evidence>
<reference evidence="6" key="1">
    <citation type="submission" date="2021-09" db="EMBL/GenBank/DDBJ databases">
        <authorList>
            <consortium name="AG Swart"/>
            <person name="Singh M."/>
            <person name="Singh A."/>
            <person name="Seah K."/>
            <person name="Emmerich C."/>
        </authorList>
    </citation>
    <scope>NUCLEOTIDE SEQUENCE</scope>
    <source>
        <strain evidence="6">ATCC30299</strain>
    </source>
</reference>
<dbReference type="SMART" id="SM00360">
    <property type="entry name" value="RRM"/>
    <property type="match status" value="3"/>
</dbReference>
<dbReference type="GO" id="GO:0003723">
    <property type="term" value="F:RNA binding"/>
    <property type="evidence" value="ECO:0007669"/>
    <property type="project" value="UniProtKB-UniRule"/>
</dbReference>
<dbReference type="Gene3D" id="3.30.70.330">
    <property type="match status" value="3"/>
</dbReference>
<dbReference type="PANTHER" id="PTHR24012">
    <property type="entry name" value="RNA BINDING PROTEIN"/>
    <property type="match status" value="1"/>
</dbReference>
<dbReference type="Proteomes" id="UP001162131">
    <property type="component" value="Unassembled WGS sequence"/>
</dbReference>
<evidence type="ECO:0000256" key="1">
    <source>
        <dbReference type="ARBA" id="ARBA00022737"/>
    </source>
</evidence>
<dbReference type="SUPFAM" id="SSF54928">
    <property type="entry name" value="RNA-binding domain, RBD"/>
    <property type="match status" value="2"/>
</dbReference>
<comment type="caution">
    <text evidence="6">The sequence shown here is derived from an EMBL/GenBank/DDBJ whole genome shotgun (WGS) entry which is preliminary data.</text>
</comment>
<dbReference type="InterPro" id="IPR035979">
    <property type="entry name" value="RBD_domain_sf"/>
</dbReference>
<feature type="compositionally biased region" description="Polar residues" evidence="4">
    <location>
        <begin position="443"/>
        <end position="457"/>
    </location>
</feature>
<evidence type="ECO:0000259" key="5">
    <source>
        <dbReference type="PROSITE" id="PS50102"/>
    </source>
</evidence>
<feature type="domain" description="RRM" evidence="5">
    <location>
        <begin position="18"/>
        <end position="94"/>
    </location>
</feature>
<organism evidence="6 7">
    <name type="scientific">Blepharisma stoltei</name>
    <dbReference type="NCBI Taxonomy" id="1481888"/>
    <lineage>
        <taxon>Eukaryota</taxon>
        <taxon>Sar</taxon>
        <taxon>Alveolata</taxon>
        <taxon>Ciliophora</taxon>
        <taxon>Postciliodesmatophora</taxon>
        <taxon>Heterotrichea</taxon>
        <taxon>Heterotrichida</taxon>
        <taxon>Blepharismidae</taxon>
        <taxon>Blepharisma</taxon>
    </lineage>
</organism>
<evidence type="ECO:0000313" key="7">
    <source>
        <dbReference type="Proteomes" id="UP001162131"/>
    </source>
</evidence>